<dbReference type="OrthoDB" id="6046315at2759"/>
<sequence length="214" mass="23346">MPSPSSRAPVSPRPQACPYEEYVANQQRVLVGCRSNVDKALADGPKLWRQMMIGFTCAGFVGLIMLVLGTVFIAEAVGRQQPITVMLCVMGIVFGIIILVGTLILGKLLISRKWVRCQGERTAVPSGQCFHTCSVIYSPSLDQLGTSESIVEPPPAYDSVVSVVLHPVPMPAVGDNSDHTLEDPDQMMVMVMPPKYDEVTKPLPAYLEEFPETK</sequence>
<gene>
    <name evidence="2" type="ORF">CUNI_LOCUS12134</name>
</gene>
<feature type="transmembrane region" description="Helical" evidence="1">
    <location>
        <begin position="83"/>
        <end position="106"/>
    </location>
</feature>
<protein>
    <submittedName>
        <fullName evidence="2">Uncharacterized protein</fullName>
    </submittedName>
</protein>
<keyword evidence="1" id="KW-0812">Transmembrane</keyword>
<evidence type="ECO:0000313" key="3">
    <source>
        <dbReference type="Proteomes" id="UP000678393"/>
    </source>
</evidence>
<organism evidence="2 3">
    <name type="scientific">Candidula unifasciata</name>
    <dbReference type="NCBI Taxonomy" id="100452"/>
    <lineage>
        <taxon>Eukaryota</taxon>
        <taxon>Metazoa</taxon>
        <taxon>Spiralia</taxon>
        <taxon>Lophotrochozoa</taxon>
        <taxon>Mollusca</taxon>
        <taxon>Gastropoda</taxon>
        <taxon>Heterobranchia</taxon>
        <taxon>Euthyneura</taxon>
        <taxon>Panpulmonata</taxon>
        <taxon>Eupulmonata</taxon>
        <taxon>Stylommatophora</taxon>
        <taxon>Helicina</taxon>
        <taxon>Helicoidea</taxon>
        <taxon>Geomitridae</taxon>
        <taxon>Candidula</taxon>
    </lineage>
</organism>
<dbReference type="Proteomes" id="UP000678393">
    <property type="component" value="Unassembled WGS sequence"/>
</dbReference>
<proteinExistence type="predicted"/>
<feature type="transmembrane region" description="Helical" evidence="1">
    <location>
        <begin position="53"/>
        <end position="77"/>
    </location>
</feature>
<evidence type="ECO:0000313" key="2">
    <source>
        <dbReference type="EMBL" id="CAG5126576.1"/>
    </source>
</evidence>
<accession>A0A8S3ZHI8</accession>
<keyword evidence="3" id="KW-1185">Reference proteome</keyword>
<evidence type="ECO:0000256" key="1">
    <source>
        <dbReference type="SAM" id="Phobius"/>
    </source>
</evidence>
<dbReference type="EMBL" id="CAJHNH020002391">
    <property type="protein sequence ID" value="CAG5126576.1"/>
    <property type="molecule type" value="Genomic_DNA"/>
</dbReference>
<comment type="caution">
    <text evidence="2">The sequence shown here is derived from an EMBL/GenBank/DDBJ whole genome shotgun (WGS) entry which is preliminary data.</text>
</comment>
<name>A0A8S3ZHI8_9EUPU</name>
<dbReference type="AlphaFoldDB" id="A0A8S3ZHI8"/>
<reference evidence="2" key="1">
    <citation type="submission" date="2021-04" db="EMBL/GenBank/DDBJ databases">
        <authorList>
            <consortium name="Molecular Ecology Group"/>
        </authorList>
    </citation>
    <scope>NUCLEOTIDE SEQUENCE</scope>
</reference>
<keyword evidence="1" id="KW-1133">Transmembrane helix</keyword>
<keyword evidence="1" id="KW-0472">Membrane</keyword>